<protein>
    <submittedName>
        <fullName evidence="1">Uncharacterized protein</fullName>
    </submittedName>
</protein>
<proteinExistence type="predicted"/>
<reference evidence="1" key="1">
    <citation type="submission" date="2020-05" db="EMBL/GenBank/DDBJ databases">
        <title>Mycena genomes resolve the evolution of fungal bioluminescence.</title>
        <authorList>
            <person name="Tsai I.J."/>
        </authorList>
    </citation>
    <scope>NUCLEOTIDE SEQUENCE</scope>
    <source>
        <strain evidence="1">160909Yilan</strain>
    </source>
</reference>
<keyword evidence="2" id="KW-1185">Reference proteome</keyword>
<gene>
    <name evidence="1" type="ORF">MSAN_01859200</name>
</gene>
<dbReference type="OrthoDB" id="3061721at2759"/>
<evidence type="ECO:0000313" key="2">
    <source>
        <dbReference type="Proteomes" id="UP000623467"/>
    </source>
</evidence>
<sequence length="295" mass="33064">MPEVFPLELEREIFEIVARSSTKLIPPLLRVARRVKVWIEPLLYPVIVFCDPLPGHVSFSFPGLLDTLSSQPPGFAAEHIRHLFLPYTVLERETRVARLLAICSGVQDLVLMNTPMPRDLGPFRLGLLAKMPLTRLCVSAKNLFAPGPVDFTHALFAHVTHLDLLDEVRGSWDTRWAGLALIPRLTHLAFEISMSGSWGWENVIYGALKHCPKLQVLALMWSPWLRDTMRQNQYEDKIGRLADSDPRFVIVLQASYTHDWEAGARGGIDAWSRAEQLVGQSAAARSAGLLSEGTQ</sequence>
<name>A0A8H7CSB1_9AGAR</name>
<dbReference type="AlphaFoldDB" id="A0A8H7CSB1"/>
<accession>A0A8H7CSB1</accession>
<dbReference type="EMBL" id="JACAZH010000019">
    <property type="protein sequence ID" value="KAF7346316.1"/>
    <property type="molecule type" value="Genomic_DNA"/>
</dbReference>
<evidence type="ECO:0000313" key="1">
    <source>
        <dbReference type="EMBL" id="KAF7346316.1"/>
    </source>
</evidence>
<organism evidence="1 2">
    <name type="scientific">Mycena sanguinolenta</name>
    <dbReference type="NCBI Taxonomy" id="230812"/>
    <lineage>
        <taxon>Eukaryota</taxon>
        <taxon>Fungi</taxon>
        <taxon>Dikarya</taxon>
        <taxon>Basidiomycota</taxon>
        <taxon>Agaricomycotina</taxon>
        <taxon>Agaricomycetes</taxon>
        <taxon>Agaricomycetidae</taxon>
        <taxon>Agaricales</taxon>
        <taxon>Marasmiineae</taxon>
        <taxon>Mycenaceae</taxon>
        <taxon>Mycena</taxon>
    </lineage>
</organism>
<dbReference type="SUPFAM" id="SSF52047">
    <property type="entry name" value="RNI-like"/>
    <property type="match status" value="1"/>
</dbReference>
<dbReference type="Proteomes" id="UP000623467">
    <property type="component" value="Unassembled WGS sequence"/>
</dbReference>
<comment type="caution">
    <text evidence="1">The sequence shown here is derived from an EMBL/GenBank/DDBJ whole genome shotgun (WGS) entry which is preliminary data.</text>
</comment>